<gene>
    <name evidence="2" type="ORF">C7M84_025133</name>
</gene>
<name>A0A3R7MNF7_PENVA</name>
<dbReference type="EMBL" id="QCYY01000931">
    <property type="protein sequence ID" value="ROT81714.1"/>
    <property type="molecule type" value="Genomic_DNA"/>
</dbReference>
<protein>
    <submittedName>
        <fullName evidence="2">Uncharacterized protein</fullName>
    </submittedName>
</protein>
<proteinExistence type="predicted"/>
<reference evidence="2 3" key="1">
    <citation type="submission" date="2018-04" db="EMBL/GenBank/DDBJ databases">
        <authorList>
            <person name="Zhang X."/>
            <person name="Yuan J."/>
            <person name="Li F."/>
            <person name="Xiang J."/>
        </authorList>
    </citation>
    <scope>NUCLEOTIDE SEQUENCE [LARGE SCALE GENOMIC DNA]</scope>
    <source>
        <tissue evidence="2">Muscle</tissue>
    </source>
</reference>
<feature type="compositionally biased region" description="Basic and acidic residues" evidence="1">
    <location>
        <begin position="419"/>
        <end position="428"/>
    </location>
</feature>
<reference evidence="2 3" key="2">
    <citation type="submission" date="2019-01" db="EMBL/GenBank/DDBJ databases">
        <title>The decoding of complex shrimp genome reveals the adaptation for benthos swimmer, frequently molting mechanism and breeding impact on genome.</title>
        <authorList>
            <person name="Sun Y."/>
            <person name="Gao Y."/>
            <person name="Yu Y."/>
        </authorList>
    </citation>
    <scope>NUCLEOTIDE SEQUENCE [LARGE SCALE GENOMIC DNA]</scope>
    <source>
        <tissue evidence="2">Muscle</tissue>
    </source>
</reference>
<evidence type="ECO:0000256" key="1">
    <source>
        <dbReference type="SAM" id="MobiDB-lite"/>
    </source>
</evidence>
<dbReference type="AlphaFoldDB" id="A0A3R7MNF7"/>
<feature type="region of interest" description="Disordered" evidence="1">
    <location>
        <begin position="317"/>
        <end position="448"/>
    </location>
</feature>
<sequence>MAAMRRWSGVWSRKWRAIVWCGLCLLCLCGVLLREALPYFFPTLSDHRTRRCPPSPVDVDGCASWRPLQVPHPVCACYRRLLVLHDACTNMGTSDASGYLTYVREYFGNSTCSEEATLRGPHQHVVSISLPAAAGEGDLASLNLTVSEIVEVYKGWVVRLYTRVTPETRAGLCSVVCGQHDVDLCDVTRLPLPILPIVSARDEGSSGWKWGVLGDPLVSAWAVRDVGTVVLAREAHALTQFINSDKCWHMMVDHTSHAGDPLGSHLLGGKTSWGGPMLTHLRHRFLQEVHGPKDVDGILVEELLPEMGEDLMTHDSVTCSHTSGALPFPSRRPPGHWVGMPRQKSPQRRPLAAVPKPGPTPRTTQTPSAGTQTGSRRGGGDEGATERRHESPPSDHRSAGKSTPSLQGRRHSSKKPSKGKAETPKLEELKEDEVNEEAGIPVCPVTCRPHMHPDWEYC</sequence>
<keyword evidence="3" id="KW-1185">Reference proteome</keyword>
<organism evidence="2 3">
    <name type="scientific">Penaeus vannamei</name>
    <name type="common">Whiteleg shrimp</name>
    <name type="synonym">Litopenaeus vannamei</name>
    <dbReference type="NCBI Taxonomy" id="6689"/>
    <lineage>
        <taxon>Eukaryota</taxon>
        <taxon>Metazoa</taxon>
        <taxon>Ecdysozoa</taxon>
        <taxon>Arthropoda</taxon>
        <taxon>Crustacea</taxon>
        <taxon>Multicrustacea</taxon>
        <taxon>Malacostraca</taxon>
        <taxon>Eumalacostraca</taxon>
        <taxon>Eucarida</taxon>
        <taxon>Decapoda</taxon>
        <taxon>Dendrobranchiata</taxon>
        <taxon>Penaeoidea</taxon>
        <taxon>Penaeidae</taxon>
        <taxon>Penaeus</taxon>
    </lineage>
</organism>
<feature type="compositionally biased region" description="Polar residues" evidence="1">
    <location>
        <begin position="361"/>
        <end position="375"/>
    </location>
</feature>
<evidence type="ECO:0000313" key="2">
    <source>
        <dbReference type="EMBL" id="ROT81714.1"/>
    </source>
</evidence>
<feature type="compositionally biased region" description="Basic and acidic residues" evidence="1">
    <location>
        <begin position="378"/>
        <end position="398"/>
    </location>
</feature>
<accession>A0A3R7MNF7</accession>
<dbReference type="Proteomes" id="UP000283509">
    <property type="component" value="Unassembled WGS sequence"/>
</dbReference>
<comment type="caution">
    <text evidence="2">The sequence shown here is derived from an EMBL/GenBank/DDBJ whole genome shotgun (WGS) entry which is preliminary data.</text>
</comment>
<feature type="compositionally biased region" description="Basic residues" evidence="1">
    <location>
        <begin position="408"/>
        <end position="418"/>
    </location>
</feature>
<evidence type="ECO:0000313" key="3">
    <source>
        <dbReference type="Proteomes" id="UP000283509"/>
    </source>
</evidence>
<dbReference type="OrthoDB" id="6347674at2759"/>